<reference evidence="2 3" key="2">
    <citation type="submission" date="2016-10" db="EMBL/GenBank/DDBJ databases">
        <authorList>
            <person name="de Groot N.N."/>
        </authorList>
    </citation>
    <scope>NUCLEOTIDE SEQUENCE [LARGE SCALE GENOMIC DNA]</scope>
    <source>
        <strain evidence="2 3">BS2772</strain>
    </source>
</reference>
<dbReference type="Proteomes" id="UP000182470">
    <property type="component" value="Chromosome I"/>
</dbReference>
<evidence type="ECO:0000313" key="2">
    <source>
        <dbReference type="EMBL" id="SDN15848.1"/>
    </source>
</evidence>
<dbReference type="Proteomes" id="UP000748067">
    <property type="component" value="Unassembled WGS sequence"/>
</dbReference>
<dbReference type="EMBL" id="JXDI01000001">
    <property type="protein sequence ID" value="KAF2410980.1"/>
    <property type="molecule type" value="Genomic_DNA"/>
</dbReference>
<dbReference type="EMBL" id="LT629704">
    <property type="protein sequence ID" value="SDN15848.1"/>
    <property type="molecule type" value="Genomic_DNA"/>
</dbReference>
<accession>A0A1G9Z328</accession>
<evidence type="ECO:0000313" key="1">
    <source>
        <dbReference type="EMBL" id="KAF2410980.1"/>
    </source>
</evidence>
<sequence>MVQEIIQCERSGVNPKWPSYKSVLGRIAKGPHVSDEYEIAGIREYVTREDASPKRSMMVPNRNNATDARAEWMSVTRAHKVLATATGNPRWLSELAHWMRYYQVGIWQLFFWAGQFDVLAKAVGNDRRQQNYSIQTAANMMAAMAILGWKEAVIHQGYLTHAALNRGHQLVIEYEEEHRRAQAFMLRVFADWVGDVSHQWPAYAYDEPIYEALLAKWRTPSPDDLMPCLLAACDRHTWQTGKESQKNSYDFNQDWHLERVPVEILYILRLRQWEGLANPQKIDHPLLAVPFDQLPPEQPVPELDELMQGVLNRARGDWPQYDEVLSLPALKS</sequence>
<proteinExistence type="predicted"/>
<evidence type="ECO:0000313" key="4">
    <source>
        <dbReference type="Proteomes" id="UP000748067"/>
    </source>
</evidence>
<organism evidence="2 3">
    <name type="scientific">Pseudomonas antarctica</name>
    <dbReference type="NCBI Taxonomy" id="219572"/>
    <lineage>
        <taxon>Bacteria</taxon>
        <taxon>Pseudomonadati</taxon>
        <taxon>Pseudomonadota</taxon>
        <taxon>Gammaproteobacteria</taxon>
        <taxon>Pseudomonadales</taxon>
        <taxon>Pseudomonadaceae</taxon>
        <taxon>Pseudomonas</taxon>
    </lineage>
</organism>
<dbReference type="AlphaFoldDB" id="A0A1G9Z328"/>
<protein>
    <submittedName>
        <fullName evidence="2">Uncharacterized protein</fullName>
    </submittedName>
</protein>
<reference evidence="1 4" key="1">
    <citation type="submission" date="2015-01" db="EMBL/GenBank/DDBJ databases">
        <title>Genome Sequence of Pseudomonas antarctica CMS 35.</title>
        <authorList>
            <person name="Voget S."/>
            <person name="Chow J."/>
            <person name="Daniel R."/>
            <person name="Streit W."/>
        </authorList>
    </citation>
    <scope>NUCLEOTIDE SEQUENCE [LARGE SCALE GENOMIC DNA]</scope>
    <source>
        <strain evidence="1 4">CMS 35</strain>
    </source>
</reference>
<evidence type="ECO:0000313" key="3">
    <source>
        <dbReference type="Proteomes" id="UP000182470"/>
    </source>
</evidence>
<name>A0A1G9Z328_9PSED</name>
<keyword evidence="4" id="KW-1185">Reference proteome</keyword>
<gene>
    <name evidence="1" type="ORF">PSAN_34140</name>
    <name evidence="2" type="ORF">SAMN04490179_2839</name>
</gene>